<evidence type="ECO:0000313" key="16">
    <source>
        <dbReference type="Proteomes" id="UP000093000"/>
    </source>
</evidence>
<feature type="compositionally biased region" description="Basic and acidic residues" evidence="13">
    <location>
        <begin position="1"/>
        <end position="13"/>
    </location>
</feature>
<dbReference type="PANTHER" id="PTHR24161">
    <property type="entry name" value="ANK_REP_REGION DOMAIN-CONTAINING PROTEIN-RELATED"/>
    <property type="match status" value="1"/>
</dbReference>
<feature type="repeat" description="ANK" evidence="11">
    <location>
        <begin position="220"/>
        <end position="252"/>
    </location>
</feature>
<feature type="repeat" description="ANK" evidence="11">
    <location>
        <begin position="86"/>
        <end position="118"/>
    </location>
</feature>
<evidence type="ECO:0000256" key="8">
    <source>
        <dbReference type="ARBA" id="ARBA00023139"/>
    </source>
</evidence>
<keyword evidence="3 12" id="KW-0812">Transmembrane</keyword>
<evidence type="ECO:0000313" key="15">
    <source>
        <dbReference type="EMBL" id="OBZ84618.1"/>
    </source>
</evidence>
<dbReference type="AlphaFoldDB" id="A0A1C7N6J1"/>
<proteinExistence type="inferred from homology"/>
<keyword evidence="12 15" id="KW-0808">Transferase</keyword>
<feature type="repeat" description="ANK" evidence="11">
    <location>
        <begin position="153"/>
        <end position="185"/>
    </location>
</feature>
<evidence type="ECO:0000256" key="13">
    <source>
        <dbReference type="SAM" id="MobiDB-lite"/>
    </source>
</evidence>
<dbReference type="EC" id="2.3.1.225" evidence="12"/>
<keyword evidence="16" id="KW-1185">Reference proteome</keyword>
<keyword evidence="6 11" id="KW-0040">ANK repeat</keyword>
<gene>
    <name evidence="15" type="primary">AKR1</name>
    <name evidence="15" type="ORF">A0J61_07330</name>
</gene>
<accession>A0A1C7N6J1</accession>
<dbReference type="OrthoDB" id="6781668at2759"/>
<dbReference type="GO" id="GO:0016020">
    <property type="term" value="C:membrane"/>
    <property type="evidence" value="ECO:0007669"/>
    <property type="project" value="UniProtKB-SubCell"/>
</dbReference>
<evidence type="ECO:0000256" key="12">
    <source>
        <dbReference type="RuleBase" id="RU079119"/>
    </source>
</evidence>
<reference evidence="15 16" key="1">
    <citation type="submission" date="2016-03" db="EMBL/GenBank/DDBJ databases">
        <title>Choanephora cucurbitarum.</title>
        <authorList>
            <person name="Min B."/>
            <person name="Park H."/>
            <person name="Park J.-H."/>
            <person name="Shin H.-D."/>
            <person name="Choi I.-G."/>
        </authorList>
    </citation>
    <scope>NUCLEOTIDE SEQUENCE [LARGE SCALE GENOMIC DNA]</scope>
    <source>
        <strain evidence="15 16">KUS-F28377</strain>
    </source>
</reference>
<feature type="compositionally biased region" description="Polar residues" evidence="13">
    <location>
        <begin position="20"/>
        <end position="35"/>
    </location>
</feature>
<keyword evidence="8" id="KW-0564">Palmitate</keyword>
<comment type="similarity">
    <text evidence="2">Belongs to the DHHC palmitoyltransferase family. AKR/ZDHHC17 subfamily.</text>
</comment>
<feature type="repeat" description="ANK" evidence="11">
    <location>
        <begin position="187"/>
        <end position="219"/>
    </location>
</feature>
<feature type="transmembrane region" description="Helical" evidence="12">
    <location>
        <begin position="335"/>
        <end position="354"/>
    </location>
</feature>
<feature type="domain" description="Palmitoyltransferase DHHC" evidence="14">
    <location>
        <begin position="448"/>
        <end position="583"/>
    </location>
</feature>
<dbReference type="PROSITE" id="PS50216">
    <property type="entry name" value="DHHC"/>
    <property type="match status" value="1"/>
</dbReference>
<feature type="transmembrane region" description="Helical" evidence="12">
    <location>
        <begin position="494"/>
        <end position="518"/>
    </location>
</feature>
<protein>
    <recommendedName>
        <fullName evidence="12">Palmitoyltransferase</fullName>
        <ecNumber evidence="12">2.3.1.225</ecNumber>
    </recommendedName>
</protein>
<comment type="catalytic activity">
    <reaction evidence="10 12">
        <text>L-cysteinyl-[protein] + hexadecanoyl-CoA = S-hexadecanoyl-L-cysteinyl-[protein] + CoA</text>
        <dbReference type="Rhea" id="RHEA:36683"/>
        <dbReference type="Rhea" id="RHEA-COMP:10131"/>
        <dbReference type="Rhea" id="RHEA-COMP:11032"/>
        <dbReference type="ChEBI" id="CHEBI:29950"/>
        <dbReference type="ChEBI" id="CHEBI:57287"/>
        <dbReference type="ChEBI" id="CHEBI:57379"/>
        <dbReference type="ChEBI" id="CHEBI:74151"/>
        <dbReference type="EC" id="2.3.1.225"/>
    </reaction>
</comment>
<evidence type="ECO:0000256" key="6">
    <source>
        <dbReference type="ARBA" id="ARBA00023043"/>
    </source>
</evidence>
<evidence type="ECO:0000256" key="10">
    <source>
        <dbReference type="ARBA" id="ARBA00048048"/>
    </source>
</evidence>
<keyword evidence="12" id="KW-0012">Acyltransferase</keyword>
<comment type="domain">
    <text evidence="12">The DHHC domain is required for palmitoyltransferase activity.</text>
</comment>
<evidence type="ECO:0000259" key="14">
    <source>
        <dbReference type="Pfam" id="PF01529"/>
    </source>
</evidence>
<feature type="transmembrane region" description="Helical" evidence="12">
    <location>
        <begin position="309"/>
        <end position="329"/>
    </location>
</feature>
<feature type="transmembrane region" description="Helical" evidence="12">
    <location>
        <begin position="394"/>
        <end position="415"/>
    </location>
</feature>
<feature type="repeat" description="ANK" evidence="11">
    <location>
        <begin position="120"/>
        <end position="152"/>
    </location>
</feature>
<dbReference type="InParanoid" id="A0A1C7N6J1"/>
<dbReference type="InterPro" id="IPR002110">
    <property type="entry name" value="Ankyrin_rpt"/>
</dbReference>
<comment type="subcellular location">
    <subcellularLocation>
        <location evidence="1">Membrane</location>
        <topology evidence="1">Multi-pass membrane protein</topology>
    </subcellularLocation>
</comment>
<evidence type="ECO:0000256" key="7">
    <source>
        <dbReference type="ARBA" id="ARBA00023136"/>
    </source>
</evidence>
<dbReference type="EMBL" id="LUGH01000488">
    <property type="protein sequence ID" value="OBZ84618.1"/>
    <property type="molecule type" value="Genomic_DNA"/>
</dbReference>
<keyword evidence="5 12" id="KW-1133">Transmembrane helix</keyword>
<evidence type="ECO:0000256" key="4">
    <source>
        <dbReference type="ARBA" id="ARBA00022737"/>
    </source>
</evidence>
<dbReference type="Pfam" id="PF01529">
    <property type="entry name" value="DHHC"/>
    <property type="match status" value="1"/>
</dbReference>
<dbReference type="Pfam" id="PF13637">
    <property type="entry name" value="Ank_4"/>
    <property type="match status" value="1"/>
</dbReference>
<feature type="transmembrane region" description="Helical" evidence="12">
    <location>
        <begin position="550"/>
        <end position="570"/>
    </location>
</feature>
<evidence type="ECO:0000256" key="5">
    <source>
        <dbReference type="ARBA" id="ARBA00022989"/>
    </source>
</evidence>
<dbReference type="InterPro" id="IPR036770">
    <property type="entry name" value="Ankyrin_rpt-contain_sf"/>
</dbReference>
<keyword evidence="9" id="KW-0449">Lipoprotein</keyword>
<sequence length="710" mass="79130">MTAEDHSEDKVPLLEESVVSEPTTPFSVLPKQPTTTVSTEQATAEIRNEATENATTIFEAAQKGSFQTIRYLLDNKLATVYDVDAQGATALHYAILANNDVCLKYLIDKGAVVDAPAGDLQATPLHWASRQGRLGAVHRLIKEGANPSLKDGQGFNALHLAVHSSHAMLVLYLLYLDIEIDTSDNVGGHTPLMWAAYQGHPQSVDLLLKFGASVTATDHSQLTPLHWAAVRGNKMCIRKMLEYGADVNARDQNGKSVMDFIKEKKFERVWDRAVLEFDVLAEGNPAQQDRIGKYPGSLGKPLPKRTVNIIAYIVPFITLGFALKCLAMFSWYAGLPLATMCFAITHISIVKYLVQVPSNDAVWKLPYFSSVFQSSAFWVVVTWLWVLVPSTSHLLFTHLIFLVTFFTAMFSFFKAMSSDPGFIRKDLSREKQRMAVEELADENMLDIRHFCLTCLIKKPLRSKHCKICNRCVAKFDHHCPWIFNCVGVRNHRPFILFLINMAIAIVTFALLSVNYLSITAPIYDRGPDSTCLLGSTVCGYFDYDTWTLSLTIWVLIQLTWSMFLLGVQLYQIAVAMTTNESANVNRYSYMKAPANGIVSSLPVGAVNGVEGSDGPSALPLNGEPQNHHHHHHHGGFCPCLQLVAGARALHKARNQPGSGVKRNVFDHGCWANCLDFWSDSTEGKSHGVNYYELYDIHQINYHNKSLTMEV</sequence>
<dbReference type="PROSITE" id="PS50297">
    <property type="entry name" value="ANK_REP_REGION"/>
    <property type="match status" value="4"/>
</dbReference>
<evidence type="ECO:0000256" key="1">
    <source>
        <dbReference type="ARBA" id="ARBA00004141"/>
    </source>
</evidence>
<evidence type="ECO:0000256" key="9">
    <source>
        <dbReference type="ARBA" id="ARBA00023288"/>
    </source>
</evidence>
<feature type="transmembrane region" description="Helical" evidence="12">
    <location>
        <begin position="366"/>
        <end position="388"/>
    </location>
</feature>
<dbReference type="GO" id="GO:0019706">
    <property type="term" value="F:protein-cysteine S-palmitoyltransferase activity"/>
    <property type="evidence" value="ECO:0007669"/>
    <property type="project" value="UniProtKB-EC"/>
</dbReference>
<dbReference type="Proteomes" id="UP000093000">
    <property type="component" value="Unassembled WGS sequence"/>
</dbReference>
<dbReference type="SUPFAM" id="SSF48403">
    <property type="entry name" value="Ankyrin repeat"/>
    <property type="match status" value="1"/>
</dbReference>
<dbReference type="PRINTS" id="PR01415">
    <property type="entry name" value="ANKYRIN"/>
</dbReference>
<evidence type="ECO:0000256" key="2">
    <source>
        <dbReference type="ARBA" id="ARBA00010104"/>
    </source>
</evidence>
<dbReference type="Gene3D" id="1.25.40.20">
    <property type="entry name" value="Ankyrin repeat-containing domain"/>
    <property type="match status" value="1"/>
</dbReference>
<dbReference type="Pfam" id="PF12796">
    <property type="entry name" value="Ank_2"/>
    <property type="match status" value="2"/>
</dbReference>
<feature type="region of interest" description="Disordered" evidence="13">
    <location>
        <begin position="1"/>
        <end position="35"/>
    </location>
</feature>
<organism evidence="15 16">
    <name type="scientific">Choanephora cucurbitarum</name>
    <dbReference type="NCBI Taxonomy" id="101091"/>
    <lineage>
        <taxon>Eukaryota</taxon>
        <taxon>Fungi</taxon>
        <taxon>Fungi incertae sedis</taxon>
        <taxon>Mucoromycota</taxon>
        <taxon>Mucoromycotina</taxon>
        <taxon>Mucoromycetes</taxon>
        <taxon>Mucorales</taxon>
        <taxon>Mucorineae</taxon>
        <taxon>Choanephoraceae</taxon>
        <taxon>Choanephoroideae</taxon>
        <taxon>Choanephora</taxon>
    </lineage>
</organism>
<evidence type="ECO:0000256" key="11">
    <source>
        <dbReference type="PROSITE-ProRule" id="PRU00023"/>
    </source>
</evidence>
<evidence type="ECO:0000256" key="3">
    <source>
        <dbReference type="ARBA" id="ARBA00022692"/>
    </source>
</evidence>
<dbReference type="SMART" id="SM00248">
    <property type="entry name" value="ANK"/>
    <property type="match status" value="6"/>
</dbReference>
<keyword evidence="4" id="KW-0677">Repeat</keyword>
<keyword evidence="7 12" id="KW-0472">Membrane</keyword>
<comment type="caution">
    <text evidence="15">The sequence shown here is derived from an EMBL/GenBank/DDBJ whole genome shotgun (WGS) entry which is preliminary data.</text>
</comment>
<dbReference type="PROSITE" id="PS50088">
    <property type="entry name" value="ANK_REPEAT"/>
    <property type="match status" value="5"/>
</dbReference>
<name>A0A1C7N6J1_9FUNG</name>
<dbReference type="InterPro" id="IPR001594">
    <property type="entry name" value="Palmitoyltrfase_DHHC"/>
</dbReference>
<dbReference type="PANTHER" id="PTHR24161:SF85">
    <property type="entry name" value="PALMITOYLTRANSFERASE HIP14"/>
    <property type="match status" value="1"/>
</dbReference>
<dbReference type="STRING" id="101091.A0A1C7N6J1"/>
<dbReference type="FunCoup" id="A0A1C7N6J1">
    <property type="interactions" value="331"/>
</dbReference>